<dbReference type="Proteomes" id="UP000267027">
    <property type="component" value="Unassembled WGS sequence"/>
</dbReference>
<keyword evidence="1" id="KW-1133">Transmembrane helix</keyword>
<reference evidence="3 4" key="2">
    <citation type="submission" date="2018-11" db="EMBL/GenBank/DDBJ databases">
        <authorList>
            <consortium name="Pathogen Informatics"/>
        </authorList>
    </citation>
    <scope>NUCLEOTIDE SEQUENCE [LARGE SCALE GENOMIC DNA]</scope>
    <source>
        <strain evidence="3 4">Costa Rica</strain>
    </source>
</reference>
<name>A0A0R3Q2R5_ANGCS</name>
<keyword evidence="1" id="KW-0472">Membrane</keyword>
<accession>A0A0R3Q2R5</accession>
<proteinExistence type="predicted"/>
<feature type="transmembrane region" description="Helical" evidence="1">
    <location>
        <begin position="75"/>
        <end position="93"/>
    </location>
</feature>
<feature type="chain" id="PRO_5043130504" evidence="2">
    <location>
        <begin position="22"/>
        <end position="95"/>
    </location>
</feature>
<dbReference type="AlphaFoldDB" id="A0A0R3Q2R5"/>
<evidence type="ECO:0000256" key="1">
    <source>
        <dbReference type="SAM" id="Phobius"/>
    </source>
</evidence>
<dbReference type="WBParaSite" id="ACOC_0001336301-mRNA-1">
    <property type="protein sequence ID" value="ACOC_0001336301-mRNA-1"/>
    <property type="gene ID" value="ACOC_0001336301"/>
</dbReference>
<dbReference type="STRING" id="334426.A0A0R3Q2R5"/>
<dbReference type="EMBL" id="UYYA01005922">
    <property type="protein sequence ID" value="VDM64949.1"/>
    <property type="molecule type" value="Genomic_DNA"/>
</dbReference>
<feature type="signal peptide" evidence="2">
    <location>
        <begin position="1"/>
        <end position="21"/>
    </location>
</feature>
<protein>
    <submittedName>
        <fullName evidence="5">Rick_17kDa_Anti domain-containing protein</fullName>
    </submittedName>
</protein>
<keyword evidence="4" id="KW-1185">Reference proteome</keyword>
<gene>
    <name evidence="3" type="ORF">ACOC_LOCUS13364</name>
</gene>
<evidence type="ECO:0000313" key="4">
    <source>
        <dbReference type="Proteomes" id="UP000267027"/>
    </source>
</evidence>
<sequence>MIKRVLSLLALFVLFNFQTDGQYYDGYPSYGYKFNQHGCSNPYGGYNLHGGFGNASNLFGGANALATDGNGLGSWQSALTGAAIGGLLAAALGKK</sequence>
<evidence type="ECO:0000313" key="5">
    <source>
        <dbReference type="WBParaSite" id="ACOC_0001336301-mRNA-1"/>
    </source>
</evidence>
<evidence type="ECO:0000313" key="3">
    <source>
        <dbReference type="EMBL" id="VDM64949.1"/>
    </source>
</evidence>
<evidence type="ECO:0000256" key="2">
    <source>
        <dbReference type="SAM" id="SignalP"/>
    </source>
</evidence>
<keyword evidence="1" id="KW-0812">Transmembrane</keyword>
<reference evidence="5" key="1">
    <citation type="submission" date="2017-02" db="UniProtKB">
        <authorList>
            <consortium name="WormBaseParasite"/>
        </authorList>
    </citation>
    <scope>IDENTIFICATION</scope>
</reference>
<keyword evidence="2" id="KW-0732">Signal</keyword>
<organism evidence="5">
    <name type="scientific">Angiostrongylus costaricensis</name>
    <name type="common">Nematode worm</name>
    <dbReference type="NCBI Taxonomy" id="334426"/>
    <lineage>
        <taxon>Eukaryota</taxon>
        <taxon>Metazoa</taxon>
        <taxon>Ecdysozoa</taxon>
        <taxon>Nematoda</taxon>
        <taxon>Chromadorea</taxon>
        <taxon>Rhabditida</taxon>
        <taxon>Rhabditina</taxon>
        <taxon>Rhabditomorpha</taxon>
        <taxon>Strongyloidea</taxon>
        <taxon>Metastrongylidae</taxon>
        <taxon>Angiostrongylus</taxon>
    </lineage>
</organism>